<name>A0A8J3X6W4_9ACTN</name>
<dbReference type="EMBL" id="BOOO01000016">
    <property type="protein sequence ID" value="GII29676.1"/>
    <property type="molecule type" value="Genomic_DNA"/>
</dbReference>
<accession>A0A8J3X6W4</accession>
<sequence length="60" mass="6454">MKGRRGLRVALVVCSAVVAGILPRLALVGARGHAQYLLPLAQRDIKDRSTASMAKRTRSP</sequence>
<comment type="caution">
    <text evidence="1">The sequence shown here is derived from an EMBL/GenBank/DDBJ whole genome shotgun (WGS) entry which is preliminary data.</text>
</comment>
<dbReference type="Proteomes" id="UP000650628">
    <property type="component" value="Unassembled WGS sequence"/>
</dbReference>
<reference evidence="1 2" key="1">
    <citation type="submission" date="2021-01" db="EMBL/GenBank/DDBJ databases">
        <title>Whole genome shotgun sequence of Planotetraspora mira NBRC 15435.</title>
        <authorList>
            <person name="Komaki H."/>
            <person name="Tamura T."/>
        </authorList>
    </citation>
    <scope>NUCLEOTIDE SEQUENCE [LARGE SCALE GENOMIC DNA]</scope>
    <source>
        <strain evidence="1 2">NBRC 15435</strain>
    </source>
</reference>
<evidence type="ECO:0000313" key="1">
    <source>
        <dbReference type="EMBL" id="GII29676.1"/>
    </source>
</evidence>
<evidence type="ECO:0000313" key="2">
    <source>
        <dbReference type="Proteomes" id="UP000650628"/>
    </source>
</evidence>
<organism evidence="1 2">
    <name type="scientific">Planotetraspora mira</name>
    <dbReference type="NCBI Taxonomy" id="58121"/>
    <lineage>
        <taxon>Bacteria</taxon>
        <taxon>Bacillati</taxon>
        <taxon>Actinomycetota</taxon>
        <taxon>Actinomycetes</taxon>
        <taxon>Streptosporangiales</taxon>
        <taxon>Streptosporangiaceae</taxon>
        <taxon>Planotetraspora</taxon>
    </lineage>
</organism>
<keyword evidence="2" id="KW-1185">Reference proteome</keyword>
<protein>
    <submittedName>
        <fullName evidence="1">Uncharacterized protein</fullName>
    </submittedName>
</protein>
<gene>
    <name evidence="1" type="ORF">Pmi06nite_31180</name>
</gene>
<proteinExistence type="predicted"/>
<dbReference type="AlphaFoldDB" id="A0A8J3X6W4"/>